<name>A0AA88H5V2_ARTSF</name>
<organism evidence="2 3">
    <name type="scientific">Artemia franciscana</name>
    <name type="common">Brine shrimp</name>
    <name type="synonym">Artemia sanfranciscana</name>
    <dbReference type="NCBI Taxonomy" id="6661"/>
    <lineage>
        <taxon>Eukaryota</taxon>
        <taxon>Metazoa</taxon>
        <taxon>Ecdysozoa</taxon>
        <taxon>Arthropoda</taxon>
        <taxon>Crustacea</taxon>
        <taxon>Branchiopoda</taxon>
        <taxon>Anostraca</taxon>
        <taxon>Artemiidae</taxon>
        <taxon>Artemia</taxon>
    </lineage>
</organism>
<keyword evidence="3" id="KW-1185">Reference proteome</keyword>
<dbReference type="AlphaFoldDB" id="A0AA88H5V2"/>
<protein>
    <submittedName>
        <fullName evidence="2">Uncharacterized protein</fullName>
    </submittedName>
</protein>
<sequence length="103" mass="12040">MGGRFLAKKKENQSLPKGHQNYGPNCNKPDMNPEEFEIAKADYVAKNMNLDGAKLQEIYVNTKGQNDNWIFERSKRITATYFHRIASRKKKYSNRTHSQEYPN</sequence>
<dbReference type="Proteomes" id="UP001187531">
    <property type="component" value="Unassembled WGS sequence"/>
</dbReference>
<gene>
    <name evidence="2" type="ORF">QYM36_017730</name>
</gene>
<evidence type="ECO:0000313" key="2">
    <source>
        <dbReference type="EMBL" id="KAK2703909.1"/>
    </source>
</evidence>
<accession>A0AA88H5V2</accession>
<comment type="caution">
    <text evidence="2">The sequence shown here is derived from an EMBL/GenBank/DDBJ whole genome shotgun (WGS) entry which is preliminary data.</text>
</comment>
<evidence type="ECO:0000256" key="1">
    <source>
        <dbReference type="SAM" id="MobiDB-lite"/>
    </source>
</evidence>
<feature type="region of interest" description="Disordered" evidence="1">
    <location>
        <begin position="1"/>
        <end position="31"/>
    </location>
</feature>
<proteinExistence type="predicted"/>
<reference evidence="2" key="1">
    <citation type="submission" date="2023-07" db="EMBL/GenBank/DDBJ databases">
        <title>Chromosome-level genome assembly of Artemia franciscana.</title>
        <authorList>
            <person name="Jo E."/>
        </authorList>
    </citation>
    <scope>NUCLEOTIDE SEQUENCE</scope>
    <source>
        <tissue evidence="2">Whole body</tissue>
    </source>
</reference>
<dbReference type="EMBL" id="JAVRJZ010000061">
    <property type="protein sequence ID" value="KAK2703909.1"/>
    <property type="molecule type" value="Genomic_DNA"/>
</dbReference>
<evidence type="ECO:0000313" key="3">
    <source>
        <dbReference type="Proteomes" id="UP001187531"/>
    </source>
</evidence>